<dbReference type="EMBL" id="FPBX01000004">
    <property type="protein sequence ID" value="SFU44939.1"/>
    <property type="molecule type" value="Genomic_DNA"/>
</dbReference>
<dbReference type="PROSITE" id="PS50987">
    <property type="entry name" value="HTH_ARSR_2"/>
    <property type="match status" value="1"/>
</dbReference>
<dbReference type="OrthoDB" id="5297460at2"/>
<evidence type="ECO:0000256" key="3">
    <source>
        <dbReference type="ARBA" id="ARBA00023163"/>
    </source>
</evidence>
<dbReference type="InterPro" id="IPR011991">
    <property type="entry name" value="ArsR-like_HTH"/>
</dbReference>
<dbReference type="InterPro" id="IPR001845">
    <property type="entry name" value="HTH_ArsR_DNA-bd_dom"/>
</dbReference>
<dbReference type="AlphaFoldDB" id="A0A1I7G917"/>
<dbReference type="Gene3D" id="1.10.10.10">
    <property type="entry name" value="Winged helix-like DNA-binding domain superfamily/Winged helix DNA-binding domain"/>
    <property type="match status" value="1"/>
</dbReference>
<dbReference type="GO" id="GO:0003677">
    <property type="term" value="F:DNA binding"/>
    <property type="evidence" value="ECO:0007669"/>
    <property type="project" value="UniProtKB-KW"/>
</dbReference>
<dbReference type="SUPFAM" id="SSF46785">
    <property type="entry name" value="Winged helix' DNA-binding domain"/>
    <property type="match status" value="1"/>
</dbReference>
<dbReference type="CDD" id="cd00090">
    <property type="entry name" value="HTH_ARSR"/>
    <property type="match status" value="1"/>
</dbReference>
<keyword evidence="6" id="KW-1185">Reference proteome</keyword>
<evidence type="ECO:0000313" key="6">
    <source>
        <dbReference type="Proteomes" id="UP000183656"/>
    </source>
</evidence>
<gene>
    <name evidence="5" type="ORF">SAMN04489707_1004153</name>
</gene>
<keyword evidence="3" id="KW-0804">Transcription</keyword>
<dbReference type="InterPro" id="IPR051011">
    <property type="entry name" value="Metal_resp_trans_reg"/>
</dbReference>
<evidence type="ECO:0000256" key="1">
    <source>
        <dbReference type="ARBA" id="ARBA00023015"/>
    </source>
</evidence>
<dbReference type="GO" id="GO:0003700">
    <property type="term" value="F:DNA-binding transcription factor activity"/>
    <property type="evidence" value="ECO:0007669"/>
    <property type="project" value="InterPro"/>
</dbReference>
<dbReference type="InterPro" id="IPR036390">
    <property type="entry name" value="WH_DNA-bd_sf"/>
</dbReference>
<dbReference type="Proteomes" id="UP000183656">
    <property type="component" value="Unassembled WGS sequence"/>
</dbReference>
<keyword evidence="2 5" id="KW-0238">DNA-binding</keyword>
<dbReference type="RefSeq" id="WP_054254891.1">
    <property type="nucleotide sequence ID" value="NZ_CYIG01000002.1"/>
</dbReference>
<organism evidence="5 6">
    <name type="scientific">Paenacidovorax caeni</name>
    <dbReference type="NCBI Taxonomy" id="343013"/>
    <lineage>
        <taxon>Bacteria</taxon>
        <taxon>Pseudomonadati</taxon>
        <taxon>Pseudomonadota</taxon>
        <taxon>Betaproteobacteria</taxon>
        <taxon>Burkholderiales</taxon>
        <taxon>Comamonadaceae</taxon>
        <taxon>Paenacidovorax</taxon>
    </lineage>
</organism>
<dbReference type="STRING" id="343013.SAMN04489707_1004153"/>
<reference evidence="5 6" key="1">
    <citation type="submission" date="2016-10" db="EMBL/GenBank/DDBJ databases">
        <authorList>
            <person name="de Groot N.N."/>
        </authorList>
    </citation>
    <scope>NUCLEOTIDE SEQUENCE [LARGE SCALE GENOMIC DNA]</scope>
    <source>
        <strain evidence="5 6">R-24608</strain>
    </source>
</reference>
<dbReference type="NCBIfam" id="NF033788">
    <property type="entry name" value="HTH_metalloreg"/>
    <property type="match status" value="1"/>
</dbReference>
<keyword evidence="1" id="KW-0805">Transcription regulation</keyword>
<evidence type="ECO:0000313" key="5">
    <source>
        <dbReference type="EMBL" id="SFU44939.1"/>
    </source>
</evidence>
<evidence type="ECO:0000256" key="2">
    <source>
        <dbReference type="ARBA" id="ARBA00023125"/>
    </source>
</evidence>
<dbReference type="PRINTS" id="PR00778">
    <property type="entry name" value="HTHARSR"/>
</dbReference>
<accession>A0A1I7G917</accession>
<dbReference type="InterPro" id="IPR036388">
    <property type="entry name" value="WH-like_DNA-bd_sf"/>
</dbReference>
<dbReference type="SMART" id="SM00418">
    <property type="entry name" value="HTH_ARSR"/>
    <property type="match status" value="1"/>
</dbReference>
<evidence type="ECO:0000259" key="4">
    <source>
        <dbReference type="PROSITE" id="PS50987"/>
    </source>
</evidence>
<feature type="domain" description="HTH arsR-type" evidence="4">
    <location>
        <begin position="1"/>
        <end position="95"/>
    </location>
</feature>
<dbReference type="PANTHER" id="PTHR43132">
    <property type="entry name" value="ARSENICAL RESISTANCE OPERON REPRESSOR ARSR-RELATED"/>
    <property type="match status" value="1"/>
</dbReference>
<dbReference type="Pfam" id="PF12840">
    <property type="entry name" value="HTH_20"/>
    <property type="match status" value="1"/>
</dbReference>
<protein>
    <submittedName>
        <fullName evidence="5">DNA-binding transcriptional regulator, ArsR family</fullName>
    </submittedName>
</protein>
<name>A0A1I7G917_9BURK</name>
<dbReference type="PANTHER" id="PTHR43132:SF2">
    <property type="entry name" value="ARSENICAL RESISTANCE OPERON REPRESSOR ARSR-RELATED"/>
    <property type="match status" value="1"/>
</dbReference>
<proteinExistence type="predicted"/>
<sequence>MEEKDVVKALAALAQPSRLRVFRALVACGKEGATPGALVDTLEVPAATLSFHLKELLNAGLVSQERSGRNLIYRAEYARMNEVLSYLTSNCCQGAPCLDESATTCGC</sequence>